<feature type="compositionally biased region" description="Low complexity" evidence="1">
    <location>
        <begin position="128"/>
        <end position="141"/>
    </location>
</feature>
<dbReference type="AlphaFoldDB" id="A0AAD6YVE1"/>
<protein>
    <submittedName>
        <fullName evidence="2">Uncharacterized protein</fullName>
    </submittedName>
</protein>
<name>A0AAD6YVE1_9AGAR</name>
<proteinExistence type="predicted"/>
<comment type="caution">
    <text evidence="2">The sequence shown here is derived from an EMBL/GenBank/DDBJ whole genome shotgun (WGS) entry which is preliminary data.</text>
</comment>
<feature type="region of interest" description="Disordered" evidence="1">
    <location>
        <begin position="100"/>
        <end position="146"/>
    </location>
</feature>
<keyword evidence="3" id="KW-1185">Reference proteome</keyword>
<organism evidence="2 3">
    <name type="scientific">Mycena pura</name>
    <dbReference type="NCBI Taxonomy" id="153505"/>
    <lineage>
        <taxon>Eukaryota</taxon>
        <taxon>Fungi</taxon>
        <taxon>Dikarya</taxon>
        <taxon>Basidiomycota</taxon>
        <taxon>Agaricomycotina</taxon>
        <taxon>Agaricomycetes</taxon>
        <taxon>Agaricomycetidae</taxon>
        <taxon>Agaricales</taxon>
        <taxon>Marasmiineae</taxon>
        <taxon>Mycenaceae</taxon>
        <taxon>Mycena</taxon>
    </lineage>
</organism>
<accession>A0AAD6YVE1</accession>
<feature type="region of interest" description="Disordered" evidence="1">
    <location>
        <begin position="300"/>
        <end position="349"/>
    </location>
</feature>
<reference evidence="2" key="1">
    <citation type="submission" date="2023-03" db="EMBL/GenBank/DDBJ databases">
        <title>Massive genome expansion in bonnet fungi (Mycena s.s.) driven by repeated elements and novel gene families across ecological guilds.</title>
        <authorList>
            <consortium name="Lawrence Berkeley National Laboratory"/>
            <person name="Harder C.B."/>
            <person name="Miyauchi S."/>
            <person name="Viragh M."/>
            <person name="Kuo A."/>
            <person name="Thoen E."/>
            <person name="Andreopoulos B."/>
            <person name="Lu D."/>
            <person name="Skrede I."/>
            <person name="Drula E."/>
            <person name="Henrissat B."/>
            <person name="Morin E."/>
            <person name="Kohler A."/>
            <person name="Barry K."/>
            <person name="LaButti K."/>
            <person name="Morin E."/>
            <person name="Salamov A."/>
            <person name="Lipzen A."/>
            <person name="Mereny Z."/>
            <person name="Hegedus B."/>
            <person name="Baldrian P."/>
            <person name="Stursova M."/>
            <person name="Weitz H."/>
            <person name="Taylor A."/>
            <person name="Grigoriev I.V."/>
            <person name="Nagy L.G."/>
            <person name="Martin F."/>
            <person name="Kauserud H."/>
        </authorList>
    </citation>
    <scope>NUCLEOTIDE SEQUENCE</scope>
    <source>
        <strain evidence="2">9144</strain>
    </source>
</reference>
<sequence>MRREECVSLTLVPVSSPDTVLHVIVGICNRIWTQRSKAVSAVNSDEHEKTEVNDFNTSQELQVPGTRNWFLTSTVKVLYIHMRKPKHSRRLPGRLVGLVRVTPQEPPATVSPSTVDPNRSHARRGQASVPSKQPVPSSPLSAVTPSNWDGWPDGAFQCQLSPQNVADTNQLELHWACENIPGHRGSRNALTWQKGKEIRRRCIGTLECSGTACTAGRQIAPAVRGVDLHRQLQKPCTCGEDLRLHTCGIEAKTHFYRGGAFFINSGNHSHPQFTHTLIHRPNEPFEFEECIPKHQIALNDHSHSEASDTPSGSDTDSEWQGIQQEDGTEQPEDLFPNSEFDGLSQHDDSHDSYEVQCEVCYPNTDWDHVDVHFTCTGRKIDAESIPEMDADLNVGQVCMLPEAENRDDETIWFPAEFVDFDVSRKCQEYQFKWNESIAWNAGTPDDLCFYRAAKHWEHVEAFPTRLRDAQIGSLQIPLCFKEVTDSTPILDPLLAKIFKLAVDPVACLLVNLDTENEVTKSYSDYFKENSSDSAKNAFRWIEYYHIPCNPALEAMLESPIEKIACSKILRGALTGPEIMKRVSAAGALLLQLLAVQHNLGETLNLNSDIFSRIKAGHFRRRCLRWLPALNP</sequence>
<evidence type="ECO:0000313" key="3">
    <source>
        <dbReference type="Proteomes" id="UP001219525"/>
    </source>
</evidence>
<evidence type="ECO:0000313" key="2">
    <source>
        <dbReference type="EMBL" id="KAJ7230069.1"/>
    </source>
</evidence>
<dbReference type="Proteomes" id="UP001219525">
    <property type="component" value="Unassembled WGS sequence"/>
</dbReference>
<gene>
    <name evidence="2" type="ORF">GGX14DRAFT_384030</name>
</gene>
<evidence type="ECO:0000256" key="1">
    <source>
        <dbReference type="SAM" id="MobiDB-lite"/>
    </source>
</evidence>
<feature type="compositionally biased region" description="Polar residues" evidence="1">
    <location>
        <begin position="307"/>
        <end position="325"/>
    </location>
</feature>
<dbReference type="EMBL" id="JARJCW010000001">
    <property type="protein sequence ID" value="KAJ7230069.1"/>
    <property type="molecule type" value="Genomic_DNA"/>
</dbReference>